<dbReference type="Pfam" id="PF14316">
    <property type="entry name" value="DUF4381"/>
    <property type="match status" value="1"/>
</dbReference>
<keyword evidence="1" id="KW-0472">Membrane</keyword>
<keyword evidence="1" id="KW-0812">Transmembrane</keyword>
<proteinExistence type="predicted"/>
<name>A0ABN4JNQ7_9BURK</name>
<dbReference type="InterPro" id="IPR025489">
    <property type="entry name" value="DUF4381"/>
</dbReference>
<evidence type="ECO:0000313" key="3">
    <source>
        <dbReference type="Proteomes" id="UP000060277"/>
    </source>
</evidence>
<dbReference type="RefSeq" id="WP_058378677.1">
    <property type="nucleotide sequence ID" value="NZ_CP013480.3"/>
</dbReference>
<reference evidence="3" key="1">
    <citation type="submission" date="2015-12" db="EMBL/GenBank/DDBJ databases">
        <title>Complete genome sequence of Pandoraea norimbergensis DSM 11628.</title>
        <authorList>
            <person name="Ee R."/>
            <person name="Lim Y.-L."/>
            <person name="Yong D."/>
            <person name="Yin W.-F."/>
            <person name="Chan K.-G."/>
        </authorList>
    </citation>
    <scope>NUCLEOTIDE SEQUENCE [LARGE SCALE GENOMIC DNA]</scope>
    <source>
        <strain evidence="3">DSM 11628</strain>
    </source>
</reference>
<gene>
    <name evidence="2" type="ORF">AT302_20295</name>
</gene>
<protein>
    <recommendedName>
        <fullName evidence="4">DUF4381 domain-containing protein</fullName>
    </recommendedName>
</protein>
<evidence type="ECO:0000313" key="2">
    <source>
        <dbReference type="EMBL" id="ALS61767.1"/>
    </source>
</evidence>
<keyword evidence="1" id="KW-1133">Transmembrane helix</keyword>
<accession>A0ABN4JNQ7</accession>
<keyword evidence="3" id="KW-1185">Reference proteome</keyword>
<dbReference type="EMBL" id="CP013480">
    <property type="protein sequence ID" value="ALS61767.1"/>
    <property type="molecule type" value="Genomic_DNA"/>
</dbReference>
<evidence type="ECO:0008006" key="4">
    <source>
        <dbReference type="Google" id="ProtNLM"/>
    </source>
</evidence>
<feature type="transmembrane region" description="Helical" evidence="1">
    <location>
        <begin position="26"/>
        <end position="45"/>
    </location>
</feature>
<sequence>MSTSAPVGDGIQELALPPQVPYTPQTWGWAAFAVCLFVVLLAVLWRKWRRYRRNRYRRAALAELDALGARMASTTVPAQRRESLAALAVLLKRTALAAYPAAHVGTLQGDQWIAFLNQTKGNFDGASGQILTLACYAPQSATGALAQSDIDTLVHHAAQWIRDHHVET</sequence>
<organism evidence="2 3">
    <name type="scientific">Pandoraea norimbergensis</name>
    <dbReference type="NCBI Taxonomy" id="93219"/>
    <lineage>
        <taxon>Bacteria</taxon>
        <taxon>Pseudomonadati</taxon>
        <taxon>Pseudomonadota</taxon>
        <taxon>Betaproteobacteria</taxon>
        <taxon>Burkholderiales</taxon>
        <taxon>Burkholderiaceae</taxon>
        <taxon>Pandoraea</taxon>
    </lineage>
</organism>
<evidence type="ECO:0000256" key="1">
    <source>
        <dbReference type="SAM" id="Phobius"/>
    </source>
</evidence>
<dbReference type="Proteomes" id="UP000060277">
    <property type="component" value="Chromosome"/>
</dbReference>